<feature type="transmembrane region" description="Helical" evidence="9">
    <location>
        <begin position="324"/>
        <end position="352"/>
    </location>
</feature>
<sequence>MVSTATLIITVIPLAYLVFALWVGVRSRSAADQSTTEGFVAGDRRIGVLVLFFIMSAANNSAFAFLGGPGFAFDRGAAGFYIITYSAFGFALWYVFGPKVSRLGRKLGYVTQAEFVSDRFDSKWISAIMAIASVTAFIPYLVVQIKGVAFILNEASNGIIPFWLSGLLPFLVIGIYVVTSGMMGVGWSNVLQGIMMVLLAWFLGLYLPFELHGGVEPMFKNIAASDPSHLLVGLPEMSMLQYSSFIVVSALGSIMWPHLFMRAYTADDTATVKKTAAFYPLFQFIIIPILLIGFAGVTVVEPSLLDSPDRILPYLVMSLDMNPLLIGLFFAGALAATMSTADAIVHSSVSVIMRDFYKPLFDPEGEKVNDTFWMKVLVFPTLGVAYYFAMFSSINIVPLQAAAYGAIIQFIPLVVGAMYWPRATKTGALSGLFAGTVVTGIFTFVVPTPLTVHAGFWGLLVTTAVFVIVSLMTKVENPEFAREIIRETRPKLFPTEIGSEDPSVAATDGGTLSDDTEK</sequence>
<feature type="transmembrane region" description="Helical" evidence="9">
    <location>
        <begin position="78"/>
        <end position="96"/>
    </location>
</feature>
<evidence type="ECO:0000313" key="11">
    <source>
        <dbReference type="Proteomes" id="UP000011648"/>
    </source>
</evidence>
<dbReference type="STRING" id="1230458.C484_18372"/>
<dbReference type="OrthoDB" id="19182at2157"/>
<feature type="transmembrane region" description="Helical" evidence="9">
    <location>
        <begin position="452"/>
        <end position="472"/>
    </location>
</feature>
<dbReference type="PATRIC" id="fig|1230458.4.peg.3702"/>
<reference evidence="10 11" key="1">
    <citation type="journal article" date="2014" name="PLoS Genet.">
        <title>Phylogenetically driven sequencing of extremely halophilic archaea reveals strategies for static and dynamic osmo-response.</title>
        <authorList>
            <person name="Becker E.A."/>
            <person name="Seitzer P.M."/>
            <person name="Tritt A."/>
            <person name="Larsen D."/>
            <person name="Krusor M."/>
            <person name="Yao A.I."/>
            <person name="Wu D."/>
            <person name="Madern D."/>
            <person name="Eisen J.A."/>
            <person name="Darling A.E."/>
            <person name="Facciotti M.T."/>
        </authorList>
    </citation>
    <scope>NUCLEOTIDE SEQUENCE [LARGE SCALE GENOMIC DNA]</scope>
    <source>
        <strain evidence="10 11">DSM 12281</strain>
    </source>
</reference>
<protein>
    <submittedName>
        <fullName evidence="10">Na+/solute symporter</fullName>
    </submittedName>
</protein>
<evidence type="ECO:0000256" key="8">
    <source>
        <dbReference type="SAM" id="MobiDB-lite"/>
    </source>
</evidence>
<feature type="transmembrane region" description="Helical" evidence="9">
    <location>
        <begin position="46"/>
        <end position="66"/>
    </location>
</feature>
<dbReference type="GO" id="GO:0022857">
    <property type="term" value="F:transmembrane transporter activity"/>
    <property type="evidence" value="ECO:0007669"/>
    <property type="project" value="InterPro"/>
</dbReference>
<keyword evidence="11" id="KW-1185">Reference proteome</keyword>
<keyword evidence="4 9" id="KW-0812">Transmembrane</keyword>
<dbReference type="GO" id="GO:0005886">
    <property type="term" value="C:plasma membrane"/>
    <property type="evidence" value="ECO:0007669"/>
    <property type="project" value="TreeGrafter"/>
</dbReference>
<feature type="transmembrane region" description="Helical" evidence="9">
    <location>
        <begin position="158"/>
        <end position="178"/>
    </location>
</feature>
<dbReference type="InterPro" id="IPR038377">
    <property type="entry name" value="Na/Glc_symporter_sf"/>
</dbReference>
<dbReference type="RefSeq" id="WP_006827286.1">
    <property type="nucleotide sequence ID" value="NZ_AOIL01000061.1"/>
</dbReference>
<feature type="transmembrane region" description="Helical" evidence="9">
    <location>
        <begin position="372"/>
        <end position="389"/>
    </location>
</feature>
<evidence type="ECO:0000256" key="2">
    <source>
        <dbReference type="ARBA" id="ARBA00006434"/>
    </source>
</evidence>
<dbReference type="EMBL" id="AOIL01000061">
    <property type="protein sequence ID" value="ELY86439.1"/>
    <property type="molecule type" value="Genomic_DNA"/>
</dbReference>
<feature type="transmembrane region" description="Helical" evidence="9">
    <location>
        <begin position="6"/>
        <end position="25"/>
    </location>
</feature>
<name>L9ZJA0_9EURY</name>
<comment type="similarity">
    <text evidence="2 7">Belongs to the sodium:solute symporter (SSF) (TC 2.A.21) family.</text>
</comment>
<dbReference type="PROSITE" id="PS50283">
    <property type="entry name" value="NA_SOLUT_SYMP_3"/>
    <property type="match status" value="1"/>
</dbReference>
<feature type="transmembrane region" description="Helical" evidence="9">
    <location>
        <begin position="401"/>
        <end position="420"/>
    </location>
</feature>
<feature type="transmembrane region" description="Helical" evidence="9">
    <location>
        <begin position="239"/>
        <end position="260"/>
    </location>
</feature>
<comment type="subcellular location">
    <subcellularLocation>
        <location evidence="1">Membrane</location>
        <topology evidence="1">Multi-pass membrane protein</topology>
    </subcellularLocation>
</comment>
<evidence type="ECO:0000256" key="5">
    <source>
        <dbReference type="ARBA" id="ARBA00022989"/>
    </source>
</evidence>
<dbReference type="Gene3D" id="1.20.1730.10">
    <property type="entry name" value="Sodium/glucose cotransporter"/>
    <property type="match status" value="1"/>
</dbReference>
<accession>L9ZJA0</accession>
<feature type="transmembrane region" description="Helical" evidence="9">
    <location>
        <begin position="127"/>
        <end position="152"/>
    </location>
</feature>
<keyword evidence="6 9" id="KW-0472">Membrane</keyword>
<gene>
    <name evidence="10" type="ORF">C484_18372</name>
</gene>
<evidence type="ECO:0000256" key="4">
    <source>
        <dbReference type="ARBA" id="ARBA00022692"/>
    </source>
</evidence>
<dbReference type="PANTHER" id="PTHR48086">
    <property type="entry name" value="SODIUM/PROLINE SYMPORTER-RELATED"/>
    <property type="match status" value="1"/>
</dbReference>
<evidence type="ECO:0000256" key="9">
    <source>
        <dbReference type="SAM" id="Phobius"/>
    </source>
</evidence>
<feature type="region of interest" description="Disordered" evidence="8">
    <location>
        <begin position="494"/>
        <end position="518"/>
    </location>
</feature>
<keyword evidence="3" id="KW-0813">Transport</keyword>
<dbReference type="Pfam" id="PF00474">
    <property type="entry name" value="SSF"/>
    <property type="match status" value="1"/>
</dbReference>
<evidence type="ECO:0000313" key="10">
    <source>
        <dbReference type="EMBL" id="ELY86439.1"/>
    </source>
</evidence>
<dbReference type="Proteomes" id="UP000011648">
    <property type="component" value="Unassembled WGS sequence"/>
</dbReference>
<organism evidence="10 11">
    <name type="scientific">Natrialba taiwanensis DSM 12281</name>
    <dbReference type="NCBI Taxonomy" id="1230458"/>
    <lineage>
        <taxon>Archaea</taxon>
        <taxon>Methanobacteriati</taxon>
        <taxon>Methanobacteriota</taxon>
        <taxon>Stenosarchaea group</taxon>
        <taxon>Halobacteria</taxon>
        <taxon>Halobacteriales</taxon>
        <taxon>Natrialbaceae</taxon>
        <taxon>Natrialba</taxon>
    </lineage>
</organism>
<dbReference type="CDD" id="cd10322">
    <property type="entry name" value="SLC5sbd"/>
    <property type="match status" value="1"/>
</dbReference>
<comment type="caution">
    <text evidence="10">The sequence shown here is derived from an EMBL/GenBank/DDBJ whole genome shotgun (WGS) entry which is preliminary data.</text>
</comment>
<dbReference type="AlphaFoldDB" id="L9ZJA0"/>
<feature type="transmembrane region" description="Helical" evidence="9">
    <location>
        <begin position="190"/>
        <end position="209"/>
    </location>
</feature>
<proteinExistence type="inferred from homology"/>
<keyword evidence="5 9" id="KW-1133">Transmembrane helix</keyword>
<evidence type="ECO:0000256" key="6">
    <source>
        <dbReference type="ARBA" id="ARBA00023136"/>
    </source>
</evidence>
<evidence type="ECO:0000256" key="3">
    <source>
        <dbReference type="ARBA" id="ARBA00022448"/>
    </source>
</evidence>
<evidence type="ECO:0000256" key="1">
    <source>
        <dbReference type="ARBA" id="ARBA00004141"/>
    </source>
</evidence>
<feature type="transmembrane region" description="Helical" evidence="9">
    <location>
        <begin position="281"/>
        <end position="304"/>
    </location>
</feature>
<dbReference type="InterPro" id="IPR001734">
    <property type="entry name" value="Na/solute_symporter"/>
</dbReference>
<evidence type="ECO:0000256" key="7">
    <source>
        <dbReference type="RuleBase" id="RU362091"/>
    </source>
</evidence>
<feature type="transmembrane region" description="Helical" evidence="9">
    <location>
        <begin position="427"/>
        <end position="446"/>
    </location>
</feature>
<dbReference type="InterPro" id="IPR050277">
    <property type="entry name" value="Sodium:Solute_Symporter"/>
</dbReference>